<name>A0A0C3PZD0_9AGAM</name>
<protein>
    <recommendedName>
        <fullName evidence="2">DRBM domain-containing protein</fullName>
    </recommendedName>
</protein>
<evidence type="ECO:0000259" key="2">
    <source>
        <dbReference type="PROSITE" id="PS50137"/>
    </source>
</evidence>
<dbReference type="InterPro" id="IPR014720">
    <property type="entry name" value="dsRBD_dom"/>
</dbReference>
<dbReference type="OrthoDB" id="3246846at2759"/>
<dbReference type="HOGENOM" id="CLU_2795815_0_0_1"/>
<sequence length="79" mass="9037">MEDDLRGSRYFMHLHNMVRSRRLHGLDTASVSEGPLHRPMWTFTIAINGQYFSATGLTKAQAREIAAMRALYTFGFLDC</sequence>
<dbReference type="GO" id="GO:0003723">
    <property type="term" value="F:RNA binding"/>
    <property type="evidence" value="ECO:0007669"/>
    <property type="project" value="UniProtKB-UniRule"/>
</dbReference>
<dbReference type="SMART" id="SM00358">
    <property type="entry name" value="DSRM"/>
    <property type="match status" value="1"/>
</dbReference>
<dbReference type="PROSITE" id="PS50137">
    <property type="entry name" value="DS_RBD"/>
    <property type="match status" value="1"/>
</dbReference>
<evidence type="ECO:0000313" key="3">
    <source>
        <dbReference type="EMBL" id="KIO20825.1"/>
    </source>
</evidence>
<evidence type="ECO:0000313" key="4">
    <source>
        <dbReference type="Proteomes" id="UP000054248"/>
    </source>
</evidence>
<proteinExistence type="predicted"/>
<reference evidence="4" key="2">
    <citation type="submission" date="2015-01" db="EMBL/GenBank/DDBJ databases">
        <title>Evolutionary Origins and Diversification of the Mycorrhizal Mutualists.</title>
        <authorList>
            <consortium name="DOE Joint Genome Institute"/>
            <consortium name="Mycorrhizal Genomics Consortium"/>
            <person name="Kohler A."/>
            <person name="Kuo A."/>
            <person name="Nagy L.G."/>
            <person name="Floudas D."/>
            <person name="Copeland A."/>
            <person name="Barry K.W."/>
            <person name="Cichocki N."/>
            <person name="Veneault-Fourrey C."/>
            <person name="LaButti K."/>
            <person name="Lindquist E.A."/>
            <person name="Lipzen A."/>
            <person name="Lundell T."/>
            <person name="Morin E."/>
            <person name="Murat C."/>
            <person name="Riley R."/>
            <person name="Ohm R."/>
            <person name="Sun H."/>
            <person name="Tunlid A."/>
            <person name="Henrissat B."/>
            <person name="Grigoriev I.V."/>
            <person name="Hibbett D.S."/>
            <person name="Martin F."/>
        </authorList>
    </citation>
    <scope>NUCLEOTIDE SEQUENCE [LARGE SCALE GENOMIC DNA]</scope>
    <source>
        <strain evidence="4">MUT 4182</strain>
    </source>
</reference>
<gene>
    <name evidence="3" type="ORF">M407DRAFT_29536</name>
</gene>
<dbReference type="Proteomes" id="UP000054248">
    <property type="component" value="Unassembled WGS sequence"/>
</dbReference>
<organism evidence="3 4">
    <name type="scientific">Tulasnella calospora MUT 4182</name>
    <dbReference type="NCBI Taxonomy" id="1051891"/>
    <lineage>
        <taxon>Eukaryota</taxon>
        <taxon>Fungi</taxon>
        <taxon>Dikarya</taxon>
        <taxon>Basidiomycota</taxon>
        <taxon>Agaricomycotina</taxon>
        <taxon>Agaricomycetes</taxon>
        <taxon>Cantharellales</taxon>
        <taxon>Tulasnellaceae</taxon>
        <taxon>Tulasnella</taxon>
    </lineage>
</organism>
<feature type="domain" description="DRBM" evidence="2">
    <location>
        <begin position="1"/>
        <end position="76"/>
    </location>
</feature>
<dbReference type="EMBL" id="KN823159">
    <property type="protein sequence ID" value="KIO20825.1"/>
    <property type="molecule type" value="Genomic_DNA"/>
</dbReference>
<dbReference type="Gene3D" id="3.30.160.20">
    <property type="match status" value="1"/>
</dbReference>
<evidence type="ECO:0000256" key="1">
    <source>
        <dbReference type="PROSITE-ProRule" id="PRU00266"/>
    </source>
</evidence>
<dbReference type="AlphaFoldDB" id="A0A0C3PZD0"/>
<dbReference type="CDD" id="cd00048">
    <property type="entry name" value="DSRM_SF"/>
    <property type="match status" value="1"/>
</dbReference>
<accession>A0A0C3PZD0</accession>
<reference evidence="3 4" key="1">
    <citation type="submission" date="2014-04" db="EMBL/GenBank/DDBJ databases">
        <authorList>
            <consortium name="DOE Joint Genome Institute"/>
            <person name="Kuo A."/>
            <person name="Girlanda M."/>
            <person name="Perotto S."/>
            <person name="Kohler A."/>
            <person name="Nagy L.G."/>
            <person name="Floudas D."/>
            <person name="Copeland A."/>
            <person name="Barry K.W."/>
            <person name="Cichocki N."/>
            <person name="Veneault-Fourrey C."/>
            <person name="LaButti K."/>
            <person name="Lindquist E.A."/>
            <person name="Lipzen A."/>
            <person name="Lundell T."/>
            <person name="Morin E."/>
            <person name="Murat C."/>
            <person name="Sun H."/>
            <person name="Tunlid A."/>
            <person name="Henrissat B."/>
            <person name="Grigoriev I.V."/>
            <person name="Hibbett D.S."/>
            <person name="Martin F."/>
            <person name="Nordberg H.P."/>
            <person name="Cantor M.N."/>
            <person name="Hua S.X."/>
        </authorList>
    </citation>
    <scope>NUCLEOTIDE SEQUENCE [LARGE SCALE GENOMIC DNA]</scope>
    <source>
        <strain evidence="3 4">MUT 4182</strain>
    </source>
</reference>
<dbReference type="SUPFAM" id="SSF54768">
    <property type="entry name" value="dsRNA-binding domain-like"/>
    <property type="match status" value="1"/>
</dbReference>
<keyword evidence="4" id="KW-1185">Reference proteome</keyword>
<keyword evidence="1" id="KW-0694">RNA-binding</keyword>